<accession>A0A836C8X0</accession>
<dbReference type="InterPro" id="IPR050910">
    <property type="entry name" value="JMJD6_ArgDemeth/LysHydrox"/>
</dbReference>
<evidence type="ECO:0000313" key="3">
    <source>
        <dbReference type="Proteomes" id="UP000664859"/>
    </source>
</evidence>
<dbReference type="AlphaFoldDB" id="A0A836C8X0"/>
<sequence>MRRKDTRMSHEVPRFHAADLSYDAFTDEFLAKNRPVIISDVLDSMPCFKEWRRSDGSLDLNLLRERFGHMQVPLILFPPDETPKLQDTRGELVVDARDGAYDEVDFPDLKSAARVELVQGPGEALFVPSFWHHQVMNLGDGAGGPTASINHNWLNAHALPRVWAFLAAELAATRAAIAHERAAMGEPAWRRHAALVMRANCGADPAAAVRLLRRGPGVAARGPVMRANCGTDPAAAVRLLRCGAGVAARGPGGERAHRHAARAVAAVLRDMLSAQDPPVMEHAFANGCARCGRTQVETLLAEMEAVEADAHSGDSGA</sequence>
<evidence type="ECO:0000313" key="2">
    <source>
        <dbReference type="EMBL" id="KAG5175766.1"/>
    </source>
</evidence>
<name>A0A836C8X0_9STRA</name>
<dbReference type="PROSITE" id="PS51184">
    <property type="entry name" value="JMJC"/>
    <property type="match status" value="1"/>
</dbReference>
<evidence type="ECO:0000259" key="1">
    <source>
        <dbReference type="PROSITE" id="PS51184"/>
    </source>
</evidence>
<dbReference type="PANTHER" id="PTHR12480:SF6">
    <property type="entry name" value="2-OXOGLUTARATE AND IRON-DEPENDENT OXYGENASE JMJD4"/>
    <property type="match status" value="1"/>
</dbReference>
<dbReference type="GO" id="GO:0045905">
    <property type="term" value="P:positive regulation of translational termination"/>
    <property type="evidence" value="ECO:0007669"/>
    <property type="project" value="TreeGrafter"/>
</dbReference>
<gene>
    <name evidence="2" type="ORF">JKP88DRAFT_265714</name>
</gene>
<protein>
    <recommendedName>
        <fullName evidence="1">JmjC domain-containing protein</fullName>
    </recommendedName>
</protein>
<dbReference type="GO" id="GO:0005737">
    <property type="term" value="C:cytoplasm"/>
    <property type="evidence" value="ECO:0007669"/>
    <property type="project" value="TreeGrafter"/>
</dbReference>
<dbReference type="PANTHER" id="PTHR12480">
    <property type="entry name" value="ARGININE DEMETHYLASE AND LYSYL-HYDROXYLASE JMJD"/>
    <property type="match status" value="1"/>
</dbReference>
<dbReference type="OrthoDB" id="203487at2759"/>
<proteinExistence type="predicted"/>
<dbReference type="GO" id="GO:0043565">
    <property type="term" value="F:sequence-specific DNA binding"/>
    <property type="evidence" value="ECO:0007669"/>
    <property type="project" value="TreeGrafter"/>
</dbReference>
<comment type="caution">
    <text evidence="2">The sequence shown here is derived from an EMBL/GenBank/DDBJ whole genome shotgun (WGS) entry which is preliminary data.</text>
</comment>
<dbReference type="Gene3D" id="2.60.120.650">
    <property type="entry name" value="Cupin"/>
    <property type="match status" value="2"/>
</dbReference>
<feature type="domain" description="JmjC" evidence="1">
    <location>
        <begin position="1"/>
        <end position="170"/>
    </location>
</feature>
<dbReference type="Pfam" id="PF13621">
    <property type="entry name" value="Cupin_8"/>
    <property type="match status" value="1"/>
</dbReference>
<dbReference type="GO" id="GO:0005634">
    <property type="term" value="C:nucleus"/>
    <property type="evidence" value="ECO:0007669"/>
    <property type="project" value="TreeGrafter"/>
</dbReference>
<reference evidence="2" key="1">
    <citation type="submission" date="2021-02" db="EMBL/GenBank/DDBJ databases">
        <title>First Annotated Genome of the Yellow-green Alga Tribonema minus.</title>
        <authorList>
            <person name="Mahan K.M."/>
        </authorList>
    </citation>
    <scope>NUCLEOTIDE SEQUENCE</scope>
    <source>
        <strain evidence="2">UTEX B ZZ1240</strain>
    </source>
</reference>
<dbReference type="InterPro" id="IPR041667">
    <property type="entry name" value="Cupin_8"/>
</dbReference>
<dbReference type="GO" id="GO:0016706">
    <property type="term" value="F:2-oxoglutarate-dependent dioxygenase activity"/>
    <property type="evidence" value="ECO:0007669"/>
    <property type="project" value="TreeGrafter"/>
</dbReference>
<dbReference type="EMBL" id="JAFCMP010000546">
    <property type="protein sequence ID" value="KAG5175766.1"/>
    <property type="molecule type" value="Genomic_DNA"/>
</dbReference>
<organism evidence="2 3">
    <name type="scientific">Tribonema minus</name>
    <dbReference type="NCBI Taxonomy" id="303371"/>
    <lineage>
        <taxon>Eukaryota</taxon>
        <taxon>Sar</taxon>
        <taxon>Stramenopiles</taxon>
        <taxon>Ochrophyta</taxon>
        <taxon>PX clade</taxon>
        <taxon>Xanthophyceae</taxon>
        <taxon>Tribonematales</taxon>
        <taxon>Tribonemataceae</taxon>
        <taxon>Tribonema</taxon>
    </lineage>
</organism>
<keyword evidence="3" id="KW-1185">Reference proteome</keyword>
<dbReference type="InterPro" id="IPR003347">
    <property type="entry name" value="JmjC_dom"/>
</dbReference>
<dbReference type="Proteomes" id="UP000664859">
    <property type="component" value="Unassembled WGS sequence"/>
</dbReference>
<dbReference type="SUPFAM" id="SSF51197">
    <property type="entry name" value="Clavaminate synthase-like"/>
    <property type="match status" value="2"/>
</dbReference>